<comment type="caution">
    <text evidence="1">The sequence shown here is derived from an EMBL/GenBank/DDBJ whole genome shotgun (WGS) entry which is preliminary data.</text>
</comment>
<protein>
    <submittedName>
        <fullName evidence="1">SMP-30/gluconolactonase/LRE family protein</fullName>
    </submittedName>
</protein>
<evidence type="ECO:0000313" key="1">
    <source>
        <dbReference type="EMBL" id="MBK1870632.1"/>
    </source>
</evidence>
<reference evidence="1" key="1">
    <citation type="submission" date="2021-01" db="EMBL/GenBank/DDBJ databases">
        <authorList>
            <person name="Sun Q."/>
        </authorList>
    </citation>
    <scope>NUCLEOTIDE SEQUENCE</scope>
    <source>
        <strain evidence="1">YIM B02566</strain>
    </source>
</reference>
<dbReference type="Proteomes" id="UP000616151">
    <property type="component" value="Unassembled WGS sequence"/>
</dbReference>
<organism evidence="1 2">
    <name type="scientific">Taklimakanibacter albus</name>
    <dbReference type="NCBI Taxonomy" id="2800327"/>
    <lineage>
        <taxon>Bacteria</taxon>
        <taxon>Pseudomonadati</taxon>
        <taxon>Pseudomonadota</taxon>
        <taxon>Alphaproteobacteria</taxon>
        <taxon>Hyphomicrobiales</taxon>
        <taxon>Aestuariivirgaceae</taxon>
        <taxon>Taklimakanibacter</taxon>
    </lineage>
</organism>
<keyword evidence="2" id="KW-1185">Reference proteome</keyword>
<gene>
    <name evidence="1" type="ORF">JHL16_29980</name>
</gene>
<proteinExistence type="predicted"/>
<sequence>MRIEIFSAERDALGEGPLWDVAEQRLYWIDSYGPAVYSADVTGGNRRHWPLPEPVGSLALRENGGAIVSLRSGFHELDFATGEVTLIAETQPGELTPRLNDGKVDRQGRFIAGSMDFEERNGVGKLFRLDPNHSVHELDRDIICSNGPCFSPDGRTLYFADTGKKLIYAYDYDTETGKVRSRRVFTSFENLRGLPDGATVDADGYVWSTEVYSGRLIRFDPNGVIDRIVGLPVQSTTSLIFGGPDLDIAFVTSMARPFNNQYHREREAGCVFAIHGLGVRGLPEPRFKG</sequence>
<dbReference type="EMBL" id="JAENHL010000008">
    <property type="protein sequence ID" value="MBK1870632.1"/>
    <property type="molecule type" value="Genomic_DNA"/>
</dbReference>
<accession>A0ACC5RDE7</accession>
<name>A0ACC5RDE7_9HYPH</name>
<evidence type="ECO:0000313" key="2">
    <source>
        <dbReference type="Proteomes" id="UP000616151"/>
    </source>
</evidence>